<comment type="caution">
    <text evidence="2">The sequence shown here is derived from an EMBL/GenBank/DDBJ whole genome shotgun (WGS) entry which is preliminary data.</text>
</comment>
<feature type="domain" description="Squalene cyclase C-terminal" evidence="1">
    <location>
        <begin position="295"/>
        <end position="425"/>
    </location>
</feature>
<evidence type="ECO:0000259" key="1">
    <source>
        <dbReference type="Pfam" id="PF13243"/>
    </source>
</evidence>
<dbReference type="Gene3D" id="1.50.10.20">
    <property type="match status" value="1"/>
</dbReference>
<proteinExistence type="predicted"/>
<dbReference type="PANTHER" id="PTHR10559:SF18">
    <property type="entry name" value="TRANSCOBALAMIN II"/>
    <property type="match status" value="1"/>
</dbReference>
<protein>
    <recommendedName>
        <fullName evidence="1">Squalene cyclase C-terminal domain-containing protein</fullName>
    </recommendedName>
</protein>
<dbReference type="EMBL" id="DSMG01000102">
    <property type="protein sequence ID" value="HDX31944.1"/>
    <property type="molecule type" value="Genomic_DNA"/>
</dbReference>
<dbReference type="InterPro" id="IPR032696">
    <property type="entry name" value="SQ_cyclase_C"/>
</dbReference>
<dbReference type="InterPro" id="IPR008930">
    <property type="entry name" value="Terpenoid_cyclase/PrenylTrfase"/>
</dbReference>
<accession>A0A7C1JDG0</accession>
<sequence length="466" mass="49297">MKRPTLLSIATLLPVVMISAALWLLSPATAIFAVTHAADQAVLIASEEQTPTVNTAAILVQFDDRRSIVREVAFDAPISGLEALEASGLDVTIAETSFGPAVCAIEGVGCPADNCFCNPDQFWNYSFWDGEAWQSYPVGAASSVISQTGALEGWRWGTFGSTQTPPDRTLAAARALAWLRTQQDPETGGFGESFSSAVEVLMALGANHERPEAWRAMDGHRSLDAYLLPRARSFSLNNAAAAGKLAVAFAAADACRPARTVKPSFHYSETLGAYAADSGPNAWAILGAAAVSETIPASAVDTLKAQQQEDGGWEWQAGFGTDTNTTALAIQALVAAGEPADSPAIVQALAFLARAQQENAGFVYDPKTPEYGPDANSTAYVIQALLAAGEDPAGEPWTKNGATPFDFLLSLQLPDGSFEWQPETGANLLATAQAVPALLGSSHPIAVRELEFCADRRLRLLLQQQE</sequence>
<dbReference type="SUPFAM" id="SSF48239">
    <property type="entry name" value="Terpenoid cyclases/Protein prenyltransferases"/>
    <property type="match status" value="1"/>
</dbReference>
<reference evidence="2" key="1">
    <citation type="journal article" date="2020" name="mSystems">
        <title>Genome- and Community-Level Interaction Insights into Carbon Utilization and Element Cycling Functions of Hydrothermarchaeota in Hydrothermal Sediment.</title>
        <authorList>
            <person name="Zhou Z."/>
            <person name="Liu Y."/>
            <person name="Xu W."/>
            <person name="Pan J."/>
            <person name="Luo Z.H."/>
            <person name="Li M."/>
        </authorList>
    </citation>
    <scope>NUCLEOTIDE SEQUENCE [LARGE SCALE GENOMIC DNA]</scope>
    <source>
        <strain evidence="2">SpSt-289</strain>
    </source>
</reference>
<gene>
    <name evidence="2" type="ORF">ENQ20_10705</name>
</gene>
<evidence type="ECO:0000313" key="2">
    <source>
        <dbReference type="EMBL" id="HDX31944.1"/>
    </source>
</evidence>
<dbReference type="AlphaFoldDB" id="A0A7C1JDG0"/>
<dbReference type="InterPro" id="IPR051588">
    <property type="entry name" value="Cobalamin_Transport"/>
</dbReference>
<organism evidence="2">
    <name type="scientific">Caldilinea aerophila</name>
    <dbReference type="NCBI Taxonomy" id="133453"/>
    <lineage>
        <taxon>Bacteria</taxon>
        <taxon>Bacillati</taxon>
        <taxon>Chloroflexota</taxon>
        <taxon>Caldilineae</taxon>
        <taxon>Caldilineales</taxon>
        <taxon>Caldilineaceae</taxon>
        <taxon>Caldilinea</taxon>
    </lineage>
</organism>
<dbReference type="Pfam" id="PF13243">
    <property type="entry name" value="SQHop_cyclase_C"/>
    <property type="match status" value="1"/>
</dbReference>
<name>A0A7C1JDG0_9CHLR</name>
<dbReference type="PANTHER" id="PTHR10559">
    <property type="entry name" value="TRANSCOBALAMIN-1/GASTRIC INTRINSIC FACTOR"/>
    <property type="match status" value="1"/>
</dbReference>